<keyword evidence="14" id="KW-1185">Reference proteome</keyword>
<dbReference type="InterPro" id="IPR004276">
    <property type="entry name" value="GlycoTrans_28_N"/>
</dbReference>
<feature type="binding site" evidence="10">
    <location>
        <position position="124"/>
    </location>
    <ligand>
        <name>UDP-N-acetyl-alpha-D-glucosamine</name>
        <dbReference type="ChEBI" id="CHEBI:57705"/>
    </ligand>
</feature>
<dbReference type="CDD" id="cd03785">
    <property type="entry name" value="GT28_MurG"/>
    <property type="match status" value="1"/>
</dbReference>
<gene>
    <name evidence="10 13" type="primary">murG</name>
    <name evidence="13" type="ORF">KOF26_07815</name>
</gene>
<keyword evidence="3 10" id="KW-0328">Glycosyltransferase</keyword>
<name>A0ABS6BKL7_9SPHN</name>
<evidence type="ECO:0000256" key="9">
    <source>
        <dbReference type="ARBA" id="ARBA00023316"/>
    </source>
</evidence>
<evidence type="ECO:0000256" key="1">
    <source>
        <dbReference type="ARBA" id="ARBA00022475"/>
    </source>
</evidence>
<dbReference type="Pfam" id="PF04101">
    <property type="entry name" value="Glyco_tran_28_C"/>
    <property type="match status" value="1"/>
</dbReference>
<comment type="subcellular location">
    <subcellularLocation>
        <location evidence="10">Cell membrane</location>
        <topology evidence="10">Peripheral membrane protein</topology>
        <orientation evidence="10">Cytoplasmic side</orientation>
    </subcellularLocation>
</comment>
<evidence type="ECO:0000256" key="7">
    <source>
        <dbReference type="ARBA" id="ARBA00023136"/>
    </source>
</evidence>
<evidence type="ECO:0000259" key="11">
    <source>
        <dbReference type="Pfam" id="PF03033"/>
    </source>
</evidence>
<protein>
    <recommendedName>
        <fullName evidence="10">UDP-N-acetylglucosamine--N-acetylmuramyl-(pentapeptide) pyrophosphoryl-undecaprenol N-acetylglucosamine transferase</fullName>
        <ecNumber evidence="10">2.4.1.227</ecNumber>
    </recommendedName>
    <alternativeName>
        <fullName evidence="10">Undecaprenyl-PP-MurNAc-pentapeptide-UDPGlcNAc GlcNAc transferase</fullName>
    </alternativeName>
</protein>
<keyword evidence="8 10" id="KW-0131">Cell cycle</keyword>
<feature type="domain" description="Glycosyl transferase family 28 C-terminal" evidence="12">
    <location>
        <begin position="189"/>
        <end position="355"/>
    </location>
</feature>
<sequence>MRITQSFVLVAGGTGGHMVPAHALGQELIARGHGVTLITDKRGTRFPGLFEGVDVQVMRAGRVGSGPLGWLRALGDIVAGRRMAGRLYKRVKPAAVIGFGGYPALPALLAATARDIPSAIHEQNAVLGRTNRLLAPRVEAIATAYDIVQRIRPRWQGKVELVGNPVRAEVLDLRMRPAPRLEPGGPFRVLVTGGSQGATILSTVVPDGLAALPEPLRAHLSVVHQARPEDADQARARYAAHGIAAEVHTYLADMPERLAVSHLVIARAGASTIAELTAAGRPAILVPLPSAMDDHQTFNAREMAESGGARMIAQADFTPASLAAAIADMAATADTLAEAAAFARAAGRPDAVERLADLVERLGRTTDLDPLPAVPIPVRKEALA</sequence>
<comment type="catalytic activity">
    <reaction evidence="10">
        <text>di-trans,octa-cis-undecaprenyl diphospho-N-acetyl-alpha-D-muramoyl-L-alanyl-D-glutamyl-meso-2,6-diaminopimeloyl-D-alanyl-D-alanine + UDP-N-acetyl-alpha-D-glucosamine = di-trans,octa-cis-undecaprenyl diphospho-[N-acetyl-alpha-D-glucosaminyl-(1-&gt;4)]-N-acetyl-alpha-D-muramoyl-L-alanyl-D-glutamyl-meso-2,6-diaminopimeloyl-D-alanyl-D-alanine + UDP + H(+)</text>
        <dbReference type="Rhea" id="RHEA:31227"/>
        <dbReference type="ChEBI" id="CHEBI:15378"/>
        <dbReference type="ChEBI" id="CHEBI:57705"/>
        <dbReference type="ChEBI" id="CHEBI:58223"/>
        <dbReference type="ChEBI" id="CHEBI:61387"/>
        <dbReference type="ChEBI" id="CHEBI:61388"/>
        <dbReference type="EC" id="2.4.1.227"/>
    </reaction>
</comment>
<dbReference type="NCBIfam" id="TIGR01133">
    <property type="entry name" value="murG"/>
    <property type="match status" value="1"/>
</dbReference>
<keyword evidence="6 10" id="KW-0573">Peptidoglycan synthesis</keyword>
<evidence type="ECO:0000256" key="5">
    <source>
        <dbReference type="ARBA" id="ARBA00022960"/>
    </source>
</evidence>
<dbReference type="EMBL" id="JAHKRT010000003">
    <property type="protein sequence ID" value="MBU3077770.1"/>
    <property type="molecule type" value="Genomic_DNA"/>
</dbReference>
<evidence type="ECO:0000259" key="12">
    <source>
        <dbReference type="Pfam" id="PF04101"/>
    </source>
</evidence>
<keyword evidence="1 10" id="KW-1003">Cell membrane</keyword>
<comment type="caution">
    <text evidence="10">Lacks conserved residue(s) required for the propagation of feature annotation.</text>
</comment>
<keyword evidence="5 10" id="KW-0133">Cell shape</keyword>
<evidence type="ECO:0000256" key="3">
    <source>
        <dbReference type="ARBA" id="ARBA00022676"/>
    </source>
</evidence>
<dbReference type="GO" id="GO:0016757">
    <property type="term" value="F:glycosyltransferase activity"/>
    <property type="evidence" value="ECO:0007669"/>
    <property type="project" value="UniProtKB-KW"/>
</dbReference>
<feature type="binding site" evidence="10">
    <location>
        <position position="195"/>
    </location>
    <ligand>
        <name>UDP-N-acetyl-alpha-D-glucosamine</name>
        <dbReference type="ChEBI" id="CHEBI:57705"/>
    </ligand>
</feature>
<dbReference type="InterPro" id="IPR007235">
    <property type="entry name" value="Glyco_trans_28_C"/>
</dbReference>
<evidence type="ECO:0000313" key="13">
    <source>
        <dbReference type="EMBL" id="MBU3077770.1"/>
    </source>
</evidence>
<evidence type="ECO:0000256" key="6">
    <source>
        <dbReference type="ARBA" id="ARBA00022984"/>
    </source>
</evidence>
<comment type="caution">
    <text evidence="13">The sequence shown here is derived from an EMBL/GenBank/DDBJ whole genome shotgun (WGS) entry which is preliminary data.</text>
</comment>
<keyword evidence="2 10" id="KW-0132">Cell division</keyword>
<keyword evidence="7 10" id="KW-0472">Membrane</keyword>
<feature type="domain" description="Glycosyltransferase family 28 N-terminal" evidence="11">
    <location>
        <begin position="7"/>
        <end position="142"/>
    </location>
</feature>
<keyword evidence="9 10" id="KW-0961">Cell wall biogenesis/degradation</keyword>
<dbReference type="RefSeq" id="WP_216322768.1">
    <property type="nucleotide sequence ID" value="NZ_JAHKRT010000003.1"/>
</dbReference>
<feature type="binding site" evidence="10">
    <location>
        <begin position="14"/>
        <end position="16"/>
    </location>
    <ligand>
        <name>UDP-N-acetyl-alpha-D-glucosamine</name>
        <dbReference type="ChEBI" id="CHEBI:57705"/>
    </ligand>
</feature>
<feature type="binding site" evidence="10">
    <location>
        <position position="296"/>
    </location>
    <ligand>
        <name>UDP-N-acetyl-alpha-D-glucosamine</name>
        <dbReference type="ChEBI" id="CHEBI:57705"/>
    </ligand>
</feature>
<accession>A0ABS6BKL7</accession>
<keyword evidence="4 10" id="KW-0808">Transferase</keyword>
<proteinExistence type="inferred from homology"/>
<dbReference type="HAMAP" id="MF_00033">
    <property type="entry name" value="MurG"/>
    <property type="match status" value="1"/>
</dbReference>
<evidence type="ECO:0000256" key="8">
    <source>
        <dbReference type="ARBA" id="ARBA00023306"/>
    </source>
</evidence>
<evidence type="ECO:0000256" key="2">
    <source>
        <dbReference type="ARBA" id="ARBA00022618"/>
    </source>
</evidence>
<organism evidence="13 14">
    <name type="scientific">Sphingomonas quercus</name>
    <dbReference type="NCBI Taxonomy" id="2842451"/>
    <lineage>
        <taxon>Bacteria</taxon>
        <taxon>Pseudomonadati</taxon>
        <taxon>Pseudomonadota</taxon>
        <taxon>Alphaproteobacteria</taxon>
        <taxon>Sphingomonadales</taxon>
        <taxon>Sphingomonadaceae</taxon>
        <taxon>Sphingomonas</taxon>
    </lineage>
</organism>
<evidence type="ECO:0000256" key="10">
    <source>
        <dbReference type="HAMAP-Rule" id="MF_00033"/>
    </source>
</evidence>
<dbReference type="InterPro" id="IPR006009">
    <property type="entry name" value="GlcNAc_MurG"/>
</dbReference>
<feature type="binding site" evidence="10">
    <location>
        <position position="167"/>
    </location>
    <ligand>
        <name>UDP-N-acetyl-alpha-D-glucosamine</name>
        <dbReference type="ChEBI" id="CHEBI:57705"/>
    </ligand>
</feature>
<comment type="similarity">
    <text evidence="10">Belongs to the glycosyltransferase 28 family. MurG subfamily.</text>
</comment>
<dbReference type="EC" id="2.4.1.227" evidence="10"/>
<reference evidence="13 14" key="1">
    <citation type="submission" date="2021-06" db="EMBL/GenBank/DDBJ databases">
        <title>Sphingomonas sp. XMGL2, whole genome shotgun sequencing project.</title>
        <authorList>
            <person name="Zhao G."/>
            <person name="Shen L."/>
        </authorList>
    </citation>
    <scope>NUCLEOTIDE SEQUENCE [LARGE SCALE GENOMIC DNA]</scope>
    <source>
        <strain evidence="13 14">XMGL2</strain>
    </source>
</reference>
<comment type="pathway">
    <text evidence="10">Cell wall biogenesis; peptidoglycan biosynthesis.</text>
</comment>
<evidence type="ECO:0000256" key="4">
    <source>
        <dbReference type="ARBA" id="ARBA00022679"/>
    </source>
</evidence>
<dbReference type="Proteomes" id="UP000776276">
    <property type="component" value="Unassembled WGS sequence"/>
</dbReference>
<dbReference type="PANTHER" id="PTHR21015:SF22">
    <property type="entry name" value="GLYCOSYLTRANSFERASE"/>
    <property type="match status" value="1"/>
</dbReference>
<dbReference type="PANTHER" id="PTHR21015">
    <property type="entry name" value="UDP-N-ACETYLGLUCOSAMINE--N-ACETYLMURAMYL-(PENTAPEPTIDE) PYROPHOSPHORYL-UNDECAPRENOL N-ACETYLGLUCOSAMINE TRANSFERASE 1"/>
    <property type="match status" value="1"/>
</dbReference>
<evidence type="ECO:0000313" key="14">
    <source>
        <dbReference type="Proteomes" id="UP000776276"/>
    </source>
</evidence>
<comment type="function">
    <text evidence="10">Cell wall formation. Catalyzes the transfer of a GlcNAc subunit on undecaprenyl-pyrophosphoryl-MurNAc-pentapeptide (lipid intermediate I) to form undecaprenyl-pyrophosphoryl-MurNAc-(pentapeptide)GlcNAc (lipid intermediate II).</text>
</comment>
<dbReference type="Pfam" id="PF03033">
    <property type="entry name" value="Glyco_transf_28"/>
    <property type="match status" value="1"/>
</dbReference>